<evidence type="ECO:0000313" key="2">
    <source>
        <dbReference type="Proteomes" id="UP000478052"/>
    </source>
</evidence>
<gene>
    <name evidence="1" type="ORF">FWK35_00016514</name>
</gene>
<proteinExistence type="predicted"/>
<keyword evidence="1" id="KW-0378">Hydrolase</keyword>
<dbReference type="InterPro" id="IPR043138">
    <property type="entry name" value="GGT_lsub"/>
</dbReference>
<dbReference type="AlphaFoldDB" id="A0A6G0ZHR0"/>
<dbReference type="Proteomes" id="UP000478052">
    <property type="component" value="Unassembled WGS sequence"/>
</dbReference>
<sequence length="80" mass="8473">MARGGNAVDATIASILCDGVETEESFSVHVKSRNTIQLGNPASSGVILAYILRVLDGILPAPNLGLYVHRLLEAFKFGFG</sequence>
<name>A0A6G0ZHR0_APHCR</name>
<keyword evidence="2" id="KW-1185">Reference proteome</keyword>
<dbReference type="OrthoDB" id="1081007at2759"/>
<dbReference type="Gene3D" id="1.10.246.130">
    <property type="match status" value="1"/>
</dbReference>
<comment type="caution">
    <text evidence="1">The sequence shown here is derived from an EMBL/GenBank/DDBJ whole genome shotgun (WGS) entry which is preliminary data.</text>
</comment>
<dbReference type="GO" id="GO:0016787">
    <property type="term" value="F:hydrolase activity"/>
    <property type="evidence" value="ECO:0007669"/>
    <property type="project" value="UniProtKB-KW"/>
</dbReference>
<evidence type="ECO:0000313" key="1">
    <source>
        <dbReference type="EMBL" id="KAF0770423.1"/>
    </source>
</evidence>
<protein>
    <submittedName>
        <fullName evidence="1">Glutathione hydrolase 1 proenzyme-like isoform X1</fullName>
    </submittedName>
</protein>
<dbReference type="EMBL" id="VUJU01000437">
    <property type="protein sequence ID" value="KAF0770423.1"/>
    <property type="molecule type" value="Genomic_DNA"/>
</dbReference>
<accession>A0A6G0ZHR0</accession>
<organism evidence="1 2">
    <name type="scientific">Aphis craccivora</name>
    <name type="common">Cowpea aphid</name>
    <dbReference type="NCBI Taxonomy" id="307492"/>
    <lineage>
        <taxon>Eukaryota</taxon>
        <taxon>Metazoa</taxon>
        <taxon>Ecdysozoa</taxon>
        <taxon>Arthropoda</taxon>
        <taxon>Hexapoda</taxon>
        <taxon>Insecta</taxon>
        <taxon>Pterygota</taxon>
        <taxon>Neoptera</taxon>
        <taxon>Paraneoptera</taxon>
        <taxon>Hemiptera</taxon>
        <taxon>Sternorrhyncha</taxon>
        <taxon>Aphidomorpha</taxon>
        <taxon>Aphidoidea</taxon>
        <taxon>Aphididae</taxon>
        <taxon>Aphidini</taxon>
        <taxon>Aphis</taxon>
        <taxon>Aphis</taxon>
    </lineage>
</organism>
<reference evidence="1 2" key="1">
    <citation type="submission" date="2019-08" db="EMBL/GenBank/DDBJ databases">
        <title>Whole genome of Aphis craccivora.</title>
        <authorList>
            <person name="Voronova N.V."/>
            <person name="Shulinski R.S."/>
            <person name="Bandarenka Y.V."/>
            <person name="Zhorov D.G."/>
            <person name="Warner D."/>
        </authorList>
    </citation>
    <scope>NUCLEOTIDE SEQUENCE [LARGE SCALE GENOMIC DNA]</scope>
    <source>
        <strain evidence="1">180601</strain>
        <tissue evidence="1">Whole Body</tissue>
    </source>
</reference>